<evidence type="ECO:0000256" key="1">
    <source>
        <dbReference type="ARBA" id="ARBA00022553"/>
    </source>
</evidence>
<protein>
    <submittedName>
        <fullName evidence="4">Response regulator</fullName>
    </submittedName>
</protein>
<dbReference type="InterPro" id="IPR001789">
    <property type="entry name" value="Sig_transdc_resp-reg_receiver"/>
</dbReference>
<evidence type="ECO:0000313" key="5">
    <source>
        <dbReference type="Proteomes" id="UP001205601"/>
    </source>
</evidence>
<evidence type="ECO:0000256" key="2">
    <source>
        <dbReference type="PROSITE-ProRule" id="PRU00169"/>
    </source>
</evidence>
<proteinExistence type="predicted"/>
<comment type="caution">
    <text evidence="4">The sequence shown here is derived from an EMBL/GenBank/DDBJ whole genome shotgun (WGS) entry which is preliminary data.</text>
</comment>
<accession>A0ABT2NNH0</accession>
<dbReference type="Gene3D" id="3.40.50.2300">
    <property type="match status" value="1"/>
</dbReference>
<dbReference type="Proteomes" id="UP001205601">
    <property type="component" value="Unassembled WGS sequence"/>
</dbReference>
<reference evidence="5" key="1">
    <citation type="submission" date="2023-07" db="EMBL/GenBank/DDBJ databases">
        <title>Defluviimonas sediminis sp. nov., isolated from mangrove sediment.</title>
        <authorList>
            <person name="Liu L."/>
            <person name="Li J."/>
            <person name="Huang Y."/>
            <person name="Pan J."/>
            <person name="Li M."/>
        </authorList>
    </citation>
    <scope>NUCLEOTIDE SEQUENCE [LARGE SCALE GENOMIC DNA]</scope>
    <source>
        <strain evidence="5">FT324</strain>
    </source>
</reference>
<name>A0ABT2NNH0_9RHOB</name>
<dbReference type="RefSeq" id="WP_261496335.1">
    <property type="nucleotide sequence ID" value="NZ_JAOCQF010000002.1"/>
</dbReference>
<evidence type="ECO:0000313" key="4">
    <source>
        <dbReference type="EMBL" id="MCT8330472.1"/>
    </source>
</evidence>
<organism evidence="4 5">
    <name type="scientific">Albidovulum sediminis</name>
    <dbReference type="NCBI Taxonomy" id="3066345"/>
    <lineage>
        <taxon>Bacteria</taxon>
        <taxon>Pseudomonadati</taxon>
        <taxon>Pseudomonadota</taxon>
        <taxon>Alphaproteobacteria</taxon>
        <taxon>Rhodobacterales</taxon>
        <taxon>Paracoccaceae</taxon>
        <taxon>Albidovulum</taxon>
    </lineage>
</organism>
<dbReference type="PANTHER" id="PTHR44591">
    <property type="entry name" value="STRESS RESPONSE REGULATOR PROTEIN 1"/>
    <property type="match status" value="1"/>
</dbReference>
<gene>
    <name evidence="4" type="ORF">N5I32_13165</name>
</gene>
<dbReference type="SMART" id="SM00448">
    <property type="entry name" value="REC"/>
    <property type="match status" value="1"/>
</dbReference>
<feature type="domain" description="Response regulatory" evidence="3">
    <location>
        <begin position="24"/>
        <end position="137"/>
    </location>
</feature>
<keyword evidence="5" id="KW-1185">Reference proteome</keyword>
<sequence>MTDAFESFRPLTRPTAEEPLKGLTVLVIEDSRYASEALRLMCLRSGARIRRADCLASARRHLSTYRPSVTIVDLGLPDGSGLDLLHRLNTHQPRLPVLLATSGDPSLEPAARAAGAQGFLSKPLASLAAFQRTVIAALPRHAHPPSPVPVDAVITPDPVALREDLAQADSALSGAVAAARLDYIAQFLAGIGRSTLDRDLEEAAAGLRGLPAAEATRRVAAVRHLVSARLRKGA</sequence>
<dbReference type="PROSITE" id="PS50110">
    <property type="entry name" value="RESPONSE_REGULATORY"/>
    <property type="match status" value="1"/>
</dbReference>
<evidence type="ECO:0000259" key="3">
    <source>
        <dbReference type="PROSITE" id="PS50110"/>
    </source>
</evidence>
<dbReference type="InterPro" id="IPR050595">
    <property type="entry name" value="Bact_response_regulator"/>
</dbReference>
<dbReference type="EMBL" id="JAOCQF010000002">
    <property type="protein sequence ID" value="MCT8330472.1"/>
    <property type="molecule type" value="Genomic_DNA"/>
</dbReference>
<dbReference type="SUPFAM" id="SSF52172">
    <property type="entry name" value="CheY-like"/>
    <property type="match status" value="1"/>
</dbReference>
<dbReference type="CDD" id="cd00156">
    <property type="entry name" value="REC"/>
    <property type="match status" value="1"/>
</dbReference>
<keyword evidence="1 2" id="KW-0597">Phosphoprotein</keyword>
<dbReference type="PANTHER" id="PTHR44591:SF3">
    <property type="entry name" value="RESPONSE REGULATORY DOMAIN-CONTAINING PROTEIN"/>
    <property type="match status" value="1"/>
</dbReference>
<dbReference type="InterPro" id="IPR011006">
    <property type="entry name" value="CheY-like_superfamily"/>
</dbReference>
<dbReference type="Pfam" id="PF00072">
    <property type="entry name" value="Response_reg"/>
    <property type="match status" value="1"/>
</dbReference>
<feature type="modified residue" description="4-aspartylphosphate" evidence="2">
    <location>
        <position position="73"/>
    </location>
</feature>